<dbReference type="SUPFAM" id="SSF49899">
    <property type="entry name" value="Concanavalin A-like lectins/glucanases"/>
    <property type="match status" value="1"/>
</dbReference>
<sequence>IDWEWIGSDETRVQTNYFSKGDTTTYDRGQFHPVSNPMSSPHTYTIEWTRQEITWSIDGRPVRTLLARDAEAKATAAGGFPQTPMQVKLGTWVAGRADAAPGTVQWAGGYADWSRGPFAAYYKSVSITDYAGGDGPDARTASRYVWVDGSGRWESIRVE</sequence>
<evidence type="ECO:0000313" key="2">
    <source>
        <dbReference type="EMBL" id="KAG6016797.1"/>
    </source>
</evidence>
<keyword evidence="3" id="KW-1185">Reference proteome</keyword>
<dbReference type="GO" id="GO:0005975">
    <property type="term" value="P:carbohydrate metabolic process"/>
    <property type="evidence" value="ECO:0007669"/>
    <property type="project" value="InterPro"/>
</dbReference>
<evidence type="ECO:0000313" key="3">
    <source>
        <dbReference type="Proteomes" id="UP000748025"/>
    </source>
</evidence>
<dbReference type="OrthoDB" id="4781at2759"/>
<gene>
    <name evidence="2" type="ORF">E4U43_003085</name>
</gene>
<dbReference type="InterPro" id="IPR050546">
    <property type="entry name" value="Glycosyl_Hydrlase_16"/>
</dbReference>
<dbReference type="Gene3D" id="2.60.120.200">
    <property type="match status" value="1"/>
</dbReference>
<accession>A0A9P7T262</accession>
<dbReference type="InterPro" id="IPR000757">
    <property type="entry name" value="Beta-glucanase-like"/>
</dbReference>
<feature type="non-terminal residue" evidence="2">
    <location>
        <position position="1"/>
    </location>
</feature>
<protein>
    <recommendedName>
        <fullName evidence="1">GH16 domain-containing protein</fullName>
    </recommendedName>
</protein>
<comment type="caution">
    <text evidence="2">The sequence shown here is derived from an EMBL/GenBank/DDBJ whole genome shotgun (WGS) entry which is preliminary data.</text>
</comment>
<dbReference type="InterPro" id="IPR013320">
    <property type="entry name" value="ConA-like_dom_sf"/>
</dbReference>
<evidence type="ECO:0000259" key="1">
    <source>
        <dbReference type="PROSITE" id="PS51762"/>
    </source>
</evidence>
<dbReference type="GO" id="GO:0004553">
    <property type="term" value="F:hydrolase activity, hydrolyzing O-glycosyl compounds"/>
    <property type="evidence" value="ECO:0007669"/>
    <property type="project" value="InterPro"/>
</dbReference>
<organism evidence="2 3">
    <name type="scientific">Claviceps pusilla</name>
    <dbReference type="NCBI Taxonomy" id="123648"/>
    <lineage>
        <taxon>Eukaryota</taxon>
        <taxon>Fungi</taxon>
        <taxon>Dikarya</taxon>
        <taxon>Ascomycota</taxon>
        <taxon>Pezizomycotina</taxon>
        <taxon>Sordariomycetes</taxon>
        <taxon>Hypocreomycetidae</taxon>
        <taxon>Hypocreales</taxon>
        <taxon>Clavicipitaceae</taxon>
        <taxon>Claviceps</taxon>
    </lineage>
</organism>
<name>A0A9P7T262_9HYPO</name>
<dbReference type="PANTHER" id="PTHR10963:SF68">
    <property type="entry name" value="GLYCOSIDASE CRH1-RELATED"/>
    <property type="match status" value="1"/>
</dbReference>
<dbReference type="GO" id="GO:0016757">
    <property type="term" value="F:glycosyltransferase activity"/>
    <property type="evidence" value="ECO:0007669"/>
    <property type="project" value="TreeGrafter"/>
</dbReference>
<feature type="domain" description="GH16" evidence="1">
    <location>
        <begin position="1"/>
        <end position="122"/>
    </location>
</feature>
<reference evidence="2" key="1">
    <citation type="journal article" date="2020" name="bioRxiv">
        <title>Whole genome comparisons of ergot fungi reveals the divergence and evolution of species within the genus Claviceps are the result of varying mechanisms driving genome evolution and host range expansion.</title>
        <authorList>
            <person name="Wyka S.A."/>
            <person name="Mondo S.J."/>
            <person name="Liu M."/>
            <person name="Dettman J."/>
            <person name="Nalam V."/>
            <person name="Broders K.D."/>
        </authorList>
    </citation>
    <scope>NUCLEOTIDE SEQUENCE</scope>
    <source>
        <strain evidence="2">CCC 602</strain>
    </source>
</reference>
<dbReference type="PROSITE" id="PS51762">
    <property type="entry name" value="GH16_2"/>
    <property type="match status" value="1"/>
</dbReference>
<dbReference type="Proteomes" id="UP000748025">
    <property type="component" value="Unassembled WGS sequence"/>
</dbReference>
<dbReference type="GO" id="GO:0009277">
    <property type="term" value="C:fungal-type cell wall"/>
    <property type="evidence" value="ECO:0007669"/>
    <property type="project" value="TreeGrafter"/>
</dbReference>
<dbReference type="GO" id="GO:0031505">
    <property type="term" value="P:fungal-type cell wall organization"/>
    <property type="evidence" value="ECO:0007669"/>
    <property type="project" value="TreeGrafter"/>
</dbReference>
<dbReference type="AlphaFoldDB" id="A0A9P7T262"/>
<dbReference type="Pfam" id="PF00722">
    <property type="entry name" value="Glyco_hydro_16"/>
    <property type="match status" value="1"/>
</dbReference>
<dbReference type="EMBL" id="SRPW01000216">
    <property type="protein sequence ID" value="KAG6016797.1"/>
    <property type="molecule type" value="Genomic_DNA"/>
</dbReference>
<proteinExistence type="predicted"/>
<dbReference type="PANTHER" id="PTHR10963">
    <property type="entry name" value="GLYCOSYL HYDROLASE-RELATED"/>
    <property type="match status" value="1"/>
</dbReference>